<name>H9C0U1_9CAUD</name>
<evidence type="ECO:0000256" key="1">
    <source>
        <dbReference type="SAM" id="MobiDB-lite"/>
    </source>
</evidence>
<dbReference type="EMBL" id="JQ177063">
    <property type="protein sequence ID" value="AFC22637.1"/>
    <property type="molecule type" value="Genomic_DNA"/>
</dbReference>
<sequence>MIIAQPKQKGQRMSQNTQAEKVKRRPGRPAGTGNFSKERMEEDAKRVEPVMERVRAAIDCGIRVSAICDVAGVSQVKLSRVHRRIGRLYGNWKEHLTFNDDELAAISKAIDDIKAAL</sequence>
<protein>
    <submittedName>
        <fullName evidence="2">Uncharacterized protein</fullName>
    </submittedName>
</protein>
<feature type="compositionally biased region" description="Basic and acidic residues" evidence="1">
    <location>
        <begin position="36"/>
        <end position="46"/>
    </location>
</feature>
<evidence type="ECO:0000313" key="3">
    <source>
        <dbReference type="Proteomes" id="UP000005228"/>
    </source>
</evidence>
<feature type="region of interest" description="Disordered" evidence="1">
    <location>
        <begin position="1"/>
        <end position="46"/>
    </location>
</feature>
<proteinExistence type="predicted"/>
<reference evidence="2 3" key="1">
    <citation type="journal article" date="2012" name="PLoS ONE">
        <title>Phage morphology recapitulates phylogeny: the comparative genomics of a new group of myoviruses.</title>
        <authorList>
            <person name="Comeau A.M."/>
            <person name="Tremblay D."/>
            <person name="Moineau S."/>
            <person name="Rattei T."/>
            <person name="Kushkina A.I."/>
            <person name="Tovkach F.I."/>
            <person name="Krisch H.M."/>
            <person name="Ackermann H.W."/>
        </authorList>
    </citation>
    <scope>NUCLEOTIDE SEQUENCE [LARGE SCALE GENOMIC DNA]</scope>
    <source>
        <strain evidence="2">HER109</strain>
    </source>
</reference>
<dbReference type="GeneID" id="14013134"/>
<gene>
    <name evidence="2" type="ORF">AsaM-56_0041</name>
</gene>
<dbReference type="KEGG" id="vg:14013134"/>
<dbReference type="Proteomes" id="UP000005228">
    <property type="component" value="Segment"/>
</dbReference>
<evidence type="ECO:0000313" key="2">
    <source>
        <dbReference type="EMBL" id="AFC22637.1"/>
    </source>
</evidence>
<keyword evidence="3" id="KW-1185">Reference proteome</keyword>
<accession>H9C0U1</accession>
<dbReference type="RefSeq" id="YP_007007730.1">
    <property type="nucleotide sequence ID" value="NC_019527.1"/>
</dbReference>
<organism evidence="2 3">
    <name type="scientific">Aeromonas phage vB_AsaM-56</name>
    <dbReference type="NCBI Taxonomy" id="1127514"/>
    <lineage>
        <taxon>Viruses</taxon>
        <taxon>Duplodnaviria</taxon>
        <taxon>Heunggongvirae</taxon>
        <taxon>Uroviricota</taxon>
        <taxon>Caudoviricetes</taxon>
        <taxon>Popoffvirus</taxon>
        <taxon>Popoffvirus pv56</taxon>
    </lineage>
</organism>